<name>A0ABU0TZQ3_9SPHI</name>
<keyword evidence="2" id="KW-1185">Reference proteome</keyword>
<dbReference type="Proteomes" id="UP001244640">
    <property type="component" value="Unassembled WGS sequence"/>
</dbReference>
<dbReference type="EMBL" id="JAUTBA010000001">
    <property type="protein sequence ID" value="MDQ1148190.1"/>
    <property type="molecule type" value="Genomic_DNA"/>
</dbReference>
<proteinExistence type="predicted"/>
<reference evidence="1 2" key="1">
    <citation type="submission" date="2023-07" db="EMBL/GenBank/DDBJ databases">
        <title>Functional and genomic diversity of the sorghum phyllosphere microbiome.</title>
        <authorList>
            <person name="Shade A."/>
        </authorList>
    </citation>
    <scope>NUCLEOTIDE SEQUENCE [LARGE SCALE GENOMIC DNA]</scope>
    <source>
        <strain evidence="1 2">SORGH_AS_0892</strain>
    </source>
</reference>
<accession>A0ABU0TZQ3</accession>
<evidence type="ECO:0000313" key="2">
    <source>
        <dbReference type="Proteomes" id="UP001244640"/>
    </source>
</evidence>
<dbReference type="RefSeq" id="WP_307184311.1">
    <property type="nucleotide sequence ID" value="NZ_JAUTBA010000001.1"/>
</dbReference>
<sequence>MKRKQTRKRYKTTFLFILVIDRKGALQRLQQERSILEAHHSK</sequence>
<evidence type="ECO:0000313" key="1">
    <source>
        <dbReference type="EMBL" id="MDQ1148190.1"/>
    </source>
</evidence>
<gene>
    <name evidence="1" type="ORF">QE382_000174</name>
</gene>
<organism evidence="1 2">
    <name type="scientific">Sphingobacterium zeae</name>
    <dbReference type="NCBI Taxonomy" id="1776859"/>
    <lineage>
        <taxon>Bacteria</taxon>
        <taxon>Pseudomonadati</taxon>
        <taxon>Bacteroidota</taxon>
        <taxon>Sphingobacteriia</taxon>
        <taxon>Sphingobacteriales</taxon>
        <taxon>Sphingobacteriaceae</taxon>
        <taxon>Sphingobacterium</taxon>
    </lineage>
</organism>
<protein>
    <submittedName>
        <fullName evidence="1">Uncharacterized protein</fullName>
    </submittedName>
</protein>
<comment type="caution">
    <text evidence="1">The sequence shown here is derived from an EMBL/GenBank/DDBJ whole genome shotgun (WGS) entry which is preliminary data.</text>
</comment>